<dbReference type="GO" id="GO:0002100">
    <property type="term" value="P:tRNA wobble adenosine to inosine editing"/>
    <property type="evidence" value="ECO:0007669"/>
    <property type="project" value="UniProtKB-UniRule"/>
</dbReference>
<keyword evidence="11" id="KW-1185">Reference proteome</keyword>
<evidence type="ECO:0000256" key="8">
    <source>
        <dbReference type="HAMAP-Rule" id="MF_00972"/>
    </source>
</evidence>
<evidence type="ECO:0000256" key="5">
    <source>
        <dbReference type="ARBA" id="ARBA00022801"/>
    </source>
</evidence>
<evidence type="ECO:0000256" key="1">
    <source>
        <dbReference type="ARBA" id="ARBA00010669"/>
    </source>
</evidence>
<proteinExistence type="inferred from homology"/>
<name>A0A1W1IGS0_9LACT</name>
<dbReference type="RefSeq" id="WP_086943007.1">
    <property type="nucleotide sequence ID" value="NZ_FONM01000014.1"/>
</dbReference>
<dbReference type="InterPro" id="IPR002125">
    <property type="entry name" value="CMP_dCMP_dom"/>
</dbReference>
<feature type="binding site" evidence="8">
    <location>
        <position position="87"/>
    </location>
    <ligand>
        <name>Zn(2+)</name>
        <dbReference type="ChEBI" id="CHEBI:29105"/>
        <note>catalytic</note>
    </ligand>
</feature>
<dbReference type="Pfam" id="PF14437">
    <property type="entry name" value="MafB19-deam"/>
    <property type="match status" value="1"/>
</dbReference>
<dbReference type="AlphaFoldDB" id="A0A1W1IGS0"/>
<dbReference type="HAMAP" id="MF_00972">
    <property type="entry name" value="tRNA_aden_deaminase"/>
    <property type="match status" value="1"/>
</dbReference>
<accession>A0A1W1IGS0</accession>
<dbReference type="Proteomes" id="UP000195985">
    <property type="component" value="Unassembled WGS sequence"/>
</dbReference>
<evidence type="ECO:0000313" key="11">
    <source>
        <dbReference type="Proteomes" id="UP000195985"/>
    </source>
</evidence>
<dbReference type="NCBIfam" id="NF008113">
    <property type="entry name" value="PRK10860.1"/>
    <property type="match status" value="1"/>
</dbReference>
<sequence length="171" mass="19635">MDELKEEYMREAIKEAEKAAAIGEVPIGAVIVWKGEIIGRGHNEREVTNDATTHAEMTAIRQANAFKQNWRLEEAELYVTLEPCPMCCGAILLSRIKKVYYGASDLKGGTAGTLMNLLQDERFNHQSEVERGVLEEECRTLLQDFFRALRKERKENSRKHLREHMQEENKG</sequence>
<keyword evidence="4 8" id="KW-0479">Metal-binding</keyword>
<dbReference type="InterPro" id="IPR028883">
    <property type="entry name" value="tRNA_aden_deaminase"/>
</dbReference>
<evidence type="ECO:0000259" key="9">
    <source>
        <dbReference type="PROSITE" id="PS51747"/>
    </source>
</evidence>
<dbReference type="EC" id="3.5.4.33" evidence="8"/>
<comment type="similarity">
    <text evidence="1">Belongs to the cytidine and deoxycytidylate deaminase family. ADAT2 subfamily.</text>
</comment>
<evidence type="ECO:0000256" key="6">
    <source>
        <dbReference type="ARBA" id="ARBA00022833"/>
    </source>
</evidence>
<comment type="function">
    <text evidence="8">Catalyzes the deamination of adenosine to inosine at the wobble position 34 of tRNA(Arg2).</text>
</comment>
<dbReference type="OrthoDB" id="9802676at2"/>
<dbReference type="Gene3D" id="3.40.140.10">
    <property type="entry name" value="Cytidine Deaminase, domain 2"/>
    <property type="match status" value="1"/>
</dbReference>
<dbReference type="InterPro" id="IPR016193">
    <property type="entry name" value="Cytidine_deaminase-like"/>
</dbReference>
<reference evidence="11" key="1">
    <citation type="submission" date="2016-04" db="EMBL/GenBank/DDBJ databases">
        <authorList>
            <person name="Strepis N."/>
        </authorList>
    </citation>
    <scope>NUCLEOTIDE SEQUENCE [LARGE SCALE GENOMIC DNA]</scope>
</reference>
<dbReference type="FunFam" id="3.40.140.10:FF:000005">
    <property type="entry name" value="tRNA-specific adenosine deaminase"/>
    <property type="match status" value="1"/>
</dbReference>
<keyword evidence="3 8" id="KW-0819">tRNA processing</keyword>
<feature type="binding site" evidence="8">
    <location>
        <position position="54"/>
    </location>
    <ligand>
        <name>Zn(2+)</name>
        <dbReference type="ChEBI" id="CHEBI:29105"/>
        <note>catalytic</note>
    </ligand>
</feature>
<dbReference type="STRING" id="43064.SAMN04488086_114102"/>
<keyword evidence="5 8" id="KW-0378">Hydrolase</keyword>
<dbReference type="CDD" id="cd01285">
    <property type="entry name" value="nucleoside_deaminase"/>
    <property type="match status" value="1"/>
</dbReference>
<dbReference type="PANTHER" id="PTHR11079">
    <property type="entry name" value="CYTOSINE DEAMINASE FAMILY MEMBER"/>
    <property type="match status" value="1"/>
</dbReference>
<evidence type="ECO:0000256" key="2">
    <source>
        <dbReference type="ARBA" id="ARBA00011738"/>
    </source>
</evidence>
<evidence type="ECO:0000313" key="10">
    <source>
        <dbReference type="EMBL" id="SLM52228.1"/>
    </source>
</evidence>
<feature type="active site" description="Proton donor" evidence="8">
    <location>
        <position position="56"/>
    </location>
</feature>
<evidence type="ECO:0000256" key="7">
    <source>
        <dbReference type="ARBA" id="ARBA00048045"/>
    </source>
</evidence>
<dbReference type="PROSITE" id="PS00903">
    <property type="entry name" value="CYT_DCMP_DEAMINASES_1"/>
    <property type="match status" value="1"/>
</dbReference>
<organism evidence="10 11">
    <name type="scientific">Trichococcus pasteurii</name>
    <dbReference type="NCBI Taxonomy" id="43064"/>
    <lineage>
        <taxon>Bacteria</taxon>
        <taxon>Bacillati</taxon>
        <taxon>Bacillota</taxon>
        <taxon>Bacilli</taxon>
        <taxon>Lactobacillales</taxon>
        <taxon>Carnobacteriaceae</taxon>
        <taxon>Trichococcus</taxon>
    </lineage>
</organism>
<dbReference type="InterPro" id="IPR058535">
    <property type="entry name" value="MafB19-deam"/>
</dbReference>
<evidence type="ECO:0000256" key="4">
    <source>
        <dbReference type="ARBA" id="ARBA00022723"/>
    </source>
</evidence>
<dbReference type="PROSITE" id="PS51747">
    <property type="entry name" value="CYT_DCMP_DEAMINASES_2"/>
    <property type="match status" value="1"/>
</dbReference>
<dbReference type="EMBL" id="FWEY01000005">
    <property type="protein sequence ID" value="SLM52228.1"/>
    <property type="molecule type" value="Genomic_DNA"/>
</dbReference>
<dbReference type="InterPro" id="IPR016192">
    <property type="entry name" value="APOBEC/CMP_deaminase_Zn-bd"/>
</dbReference>
<keyword evidence="6 8" id="KW-0862">Zinc</keyword>
<gene>
    <name evidence="8" type="primary">tadA</name>
    <name evidence="10" type="ORF">TPAS_1922</name>
</gene>
<comment type="catalytic activity">
    <reaction evidence="7 8">
        <text>adenosine(34) in tRNA + H2O + H(+) = inosine(34) in tRNA + NH4(+)</text>
        <dbReference type="Rhea" id="RHEA:43168"/>
        <dbReference type="Rhea" id="RHEA-COMP:10373"/>
        <dbReference type="Rhea" id="RHEA-COMP:10374"/>
        <dbReference type="ChEBI" id="CHEBI:15377"/>
        <dbReference type="ChEBI" id="CHEBI:15378"/>
        <dbReference type="ChEBI" id="CHEBI:28938"/>
        <dbReference type="ChEBI" id="CHEBI:74411"/>
        <dbReference type="ChEBI" id="CHEBI:82852"/>
        <dbReference type="EC" id="3.5.4.33"/>
    </reaction>
</comment>
<dbReference type="GO" id="GO:0052717">
    <property type="term" value="F:tRNA-specific adenosine-34 deaminase activity"/>
    <property type="evidence" value="ECO:0007669"/>
    <property type="project" value="UniProtKB-UniRule"/>
</dbReference>
<comment type="cofactor">
    <cofactor evidence="8">
        <name>Zn(2+)</name>
        <dbReference type="ChEBI" id="CHEBI:29105"/>
    </cofactor>
    <text evidence="8">Binds 1 zinc ion per subunit.</text>
</comment>
<feature type="binding site" evidence="8">
    <location>
        <position position="84"/>
    </location>
    <ligand>
        <name>Zn(2+)</name>
        <dbReference type="ChEBI" id="CHEBI:29105"/>
        <note>catalytic</note>
    </ligand>
</feature>
<dbReference type="GO" id="GO:0008270">
    <property type="term" value="F:zinc ion binding"/>
    <property type="evidence" value="ECO:0007669"/>
    <property type="project" value="UniProtKB-UniRule"/>
</dbReference>
<evidence type="ECO:0000256" key="3">
    <source>
        <dbReference type="ARBA" id="ARBA00022694"/>
    </source>
</evidence>
<dbReference type="PANTHER" id="PTHR11079:SF202">
    <property type="entry name" value="TRNA-SPECIFIC ADENOSINE DEAMINASE"/>
    <property type="match status" value="1"/>
</dbReference>
<feature type="domain" description="CMP/dCMP-type deaminase" evidence="9">
    <location>
        <begin position="3"/>
        <end position="121"/>
    </location>
</feature>
<dbReference type="SUPFAM" id="SSF53927">
    <property type="entry name" value="Cytidine deaminase-like"/>
    <property type="match status" value="1"/>
</dbReference>
<protein>
    <recommendedName>
        <fullName evidence="8">tRNA-specific adenosine deaminase</fullName>
        <ecNumber evidence="8">3.5.4.33</ecNumber>
    </recommendedName>
</protein>
<comment type="subunit">
    <text evidence="2 8">Homodimer.</text>
</comment>